<sequence length="867" mass="93045">MMQVINAIGTNASGASLTWPDRGWHTSGEMMLEMRAGITANGLGLIARAQTEEEARHLEHVLTRNQVVVVVRRETPTLLAATAAAPPRRVDLERQSRDEADLSPLAMASQQVTHAPGGPRSFTVLVHAVTDGGGRGAMTEALYGSVGGALIRLLPLPDPPSHPRDYHWNERGFDGGHDRYNAIAVATMEAGAPLVLAREQTRREAHVLRARVATLDGLVASVHGMDLLTSLLDGEEPPDAVPTAAIATGEAAYQRPDVESMAEAMARHLAGSDPLSDLRAAMGVDLDALSADGALDHDALRAALGGVEGALRAALGGVEGLEGVGRDLVGLKPSQIGYFDPAHLPVPKLPIKGQAKALIKEEGEKKSMLALLTAYILVGDRAAGSHVSDVVLAIDALVGSGWKIKDAVNAMRQGERAIWNLVATAPGDGNTQTLIEHIWRYVCACESAKRYYPPQVHLEGHAKGLHVQLGIKTLVRLITEGADDEDGWAKIEAGFLKMEEEGGWEITEAVRKMRRGERRATHLLLDADPRSDGLIDIILAAVLAAEGPEAADLSEERRLADDAIVITNPQQYMAEALLCPLTLCTIEDPVIAMDGVTYEREGILSYFRHERSQGRVPRSPVSRQSLASEMLLPNRALKAIIQAHKAMDSNAALPPRPTRSNSQSSSQPVPSMSSPPVSRQPSEMPSVSRQPSEMPSVSRQPSAMPSVSRQPSAMPSVSRQPSAILVRRGVSATRPLDGHWPWLQWTPPGTEGEGGSRSSNGLPVSRSATATNGALPLLPSRQASASLRPSRQASRRSEASELIAPSRHASDAPDMRNASHRRASDEPIAQLDEPEASTLVYNEASASGSFFQEMRSRLFYWGRTAEQ</sequence>
<dbReference type="AlphaFoldDB" id="A0A0M0KA73"/>
<proteinExistence type="predicted"/>
<evidence type="ECO:0000313" key="4">
    <source>
        <dbReference type="Proteomes" id="UP000037460"/>
    </source>
</evidence>
<evidence type="ECO:0000256" key="1">
    <source>
        <dbReference type="SAM" id="MobiDB-lite"/>
    </source>
</evidence>
<organism evidence="3 4">
    <name type="scientific">Chrysochromulina tobinii</name>
    <dbReference type="NCBI Taxonomy" id="1460289"/>
    <lineage>
        <taxon>Eukaryota</taxon>
        <taxon>Haptista</taxon>
        <taxon>Haptophyta</taxon>
        <taxon>Prymnesiophyceae</taxon>
        <taxon>Prymnesiales</taxon>
        <taxon>Chrysochromulinaceae</taxon>
        <taxon>Chrysochromulina</taxon>
    </lineage>
</organism>
<evidence type="ECO:0000313" key="3">
    <source>
        <dbReference type="EMBL" id="KOO35318.1"/>
    </source>
</evidence>
<dbReference type="Gene3D" id="3.30.40.10">
    <property type="entry name" value="Zinc/RING finger domain, C3HC4 (zinc finger)"/>
    <property type="match status" value="1"/>
</dbReference>
<dbReference type="PANTHER" id="PTHR46573:SF1">
    <property type="entry name" value="WD REPEAT, SAM AND U-BOX DOMAIN-CONTAINING PROTEIN 1"/>
    <property type="match status" value="1"/>
</dbReference>
<feature type="region of interest" description="Disordered" evidence="1">
    <location>
        <begin position="736"/>
        <end position="835"/>
    </location>
</feature>
<dbReference type="PANTHER" id="PTHR46573">
    <property type="entry name" value="WD REPEAT, SAM AND U-BOX DOMAIN-CONTAINING PROTEIN 1"/>
    <property type="match status" value="1"/>
</dbReference>
<dbReference type="SMART" id="SM00504">
    <property type="entry name" value="Ubox"/>
    <property type="match status" value="1"/>
</dbReference>
<feature type="region of interest" description="Disordered" evidence="1">
    <location>
        <begin position="650"/>
        <end position="722"/>
    </location>
</feature>
<name>A0A0M0KA73_9EUKA</name>
<dbReference type="GO" id="GO:0016567">
    <property type="term" value="P:protein ubiquitination"/>
    <property type="evidence" value="ECO:0007669"/>
    <property type="project" value="InterPro"/>
</dbReference>
<feature type="compositionally biased region" description="Polar residues" evidence="1">
    <location>
        <begin position="683"/>
        <end position="721"/>
    </location>
</feature>
<feature type="compositionally biased region" description="Polar residues" evidence="1">
    <location>
        <begin position="756"/>
        <end position="772"/>
    </location>
</feature>
<accession>A0A0M0KA73</accession>
<dbReference type="PROSITE" id="PS51698">
    <property type="entry name" value="U_BOX"/>
    <property type="match status" value="1"/>
</dbReference>
<protein>
    <submittedName>
        <fullName evidence="3">Wd sam and u-box domain-containing protein 1</fullName>
    </submittedName>
</protein>
<evidence type="ECO:0000259" key="2">
    <source>
        <dbReference type="PROSITE" id="PS51698"/>
    </source>
</evidence>
<gene>
    <name evidence="3" type="ORF">Ctob_012571</name>
</gene>
<dbReference type="InterPro" id="IPR013083">
    <property type="entry name" value="Znf_RING/FYVE/PHD"/>
</dbReference>
<feature type="domain" description="U-box" evidence="2">
    <location>
        <begin position="572"/>
        <end position="651"/>
    </location>
</feature>
<comment type="caution">
    <text evidence="3">The sequence shown here is derived from an EMBL/GenBank/DDBJ whole genome shotgun (WGS) entry which is preliminary data.</text>
</comment>
<dbReference type="Pfam" id="PF04564">
    <property type="entry name" value="U-box"/>
    <property type="match status" value="1"/>
</dbReference>
<dbReference type="GO" id="GO:0004842">
    <property type="term" value="F:ubiquitin-protein transferase activity"/>
    <property type="evidence" value="ECO:0007669"/>
    <property type="project" value="InterPro"/>
</dbReference>
<dbReference type="Proteomes" id="UP000037460">
    <property type="component" value="Unassembled WGS sequence"/>
</dbReference>
<keyword evidence="4" id="KW-1185">Reference proteome</keyword>
<dbReference type="EMBL" id="JWZX01000913">
    <property type="protein sequence ID" value="KOO35318.1"/>
    <property type="molecule type" value="Genomic_DNA"/>
</dbReference>
<dbReference type="CDD" id="cd16655">
    <property type="entry name" value="RING-Ubox_WDSUB1-like"/>
    <property type="match status" value="1"/>
</dbReference>
<dbReference type="InterPro" id="IPR052085">
    <property type="entry name" value="WD-SAM-U-box"/>
</dbReference>
<feature type="compositionally biased region" description="Low complexity" evidence="1">
    <location>
        <begin position="658"/>
        <end position="682"/>
    </location>
</feature>
<reference evidence="4" key="1">
    <citation type="journal article" date="2015" name="PLoS Genet.">
        <title>Genome Sequence and Transcriptome Analyses of Chrysochromulina tobin: Metabolic Tools for Enhanced Algal Fitness in the Prominent Order Prymnesiales (Haptophyceae).</title>
        <authorList>
            <person name="Hovde B.T."/>
            <person name="Deodato C.R."/>
            <person name="Hunsperger H.M."/>
            <person name="Ryken S.A."/>
            <person name="Yost W."/>
            <person name="Jha R.K."/>
            <person name="Patterson J."/>
            <person name="Monnat R.J. Jr."/>
            <person name="Barlow S.B."/>
            <person name="Starkenburg S.R."/>
            <person name="Cattolico R.A."/>
        </authorList>
    </citation>
    <scope>NUCLEOTIDE SEQUENCE</scope>
    <source>
        <strain evidence="4">CCMP291</strain>
    </source>
</reference>
<dbReference type="SUPFAM" id="SSF57850">
    <property type="entry name" value="RING/U-box"/>
    <property type="match status" value="1"/>
</dbReference>
<dbReference type="InterPro" id="IPR003613">
    <property type="entry name" value="Ubox_domain"/>
</dbReference>
<dbReference type="OrthoDB" id="10064100at2759"/>